<gene>
    <name evidence="2" type="ORF">TNCT_282121</name>
</gene>
<evidence type="ECO:0000313" key="2">
    <source>
        <dbReference type="EMBL" id="GFQ95977.1"/>
    </source>
</evidence>
<dbReference type="Proteomes" id="UP000887116">
    <property type="component" value="Unassembled WGS sequence"/>
</dbReference>
<feature type="transmembrane region" description="Helical" evidence="1">
    <location>
        <begin position="71"/>
        <end position="89"/>
    </location>
</feature>
<sequence length="127" mass="14779">MDQFLSPTPAPCSRTEKSKLLLFFLEPFLSLMHFHESIDTSVIYRATVQFASELSPDWAVWRIGIRQRRRFIWFCGFLFNLLFIQPVRFRNQRRKAKGKQYLSLTDNAVALPSTDISFANCSVDAPD</sequence>
<protein>
    <submittedName>
        <fullName evidence="2">Uncharacterized protein</fullName>
    </submittedName>
</protein>
<keyword evidence="1" id="KW-1133">Transmembrane helix</keyword>
<proteinExistence type="predicted"/>
<keyword evidence="1" id="KW-0472">Membrane</keyword>
<comment type="caution">
    <text evidence="2">The sequence shown here is derived from an EMBL/GenBank/DDBJ whole genome shotgun (WGS) entry which is preliminary data.</text>
</comment>
<dbReference type="EMBL" id="BMAO01034346">
    <property type="protein sequence ID" value="GFQ95977.1"/>
    <property type="molecule type" value="Genomic_DNA"/>
</dbReference>
<keyword evidence="1" id="KW-0812">Transmembrane</keyword>
<organism evidence="2 3">
    <name type="scientific">Trichonephila clavata</name>
    <name type="common">Joro spider</name>
    <name type="synonym">Nephila clavata</name>
    <dbReference type="NCBI Taxonomy" id="2740835"/>
    <lineage>
        <taxon>Eukaryota</taxon>
        <taxon>Metazoa</taxon>
        <taxon>Ecdysozoa</taxon>
        <taxon>Arthropoda</taxon>
        <taxon>Chelicerata</taxon>
        <taxon>Arachnida</taxon>
        <taxon>Araneae</taxon>
        <taxon>Araneomorphae</taxon>
        <taxon>Entelegynae</taxon>
        <taxon>Araneoidea</taxon>
        <taxon>Nephilidae</taxon>
        <taxon>Trichonephila</taxon>
    </lineage>
</organism>
<reference evidence="2" key="1">
    <citation type="submission" date="2020-07" db="EMBL/GenBank/DDBJ databases">
        <title>Multicomponent nature underlies the extraordinary mechanical properties of spider dragline silk.</title>
        <authorList>
            <person name="Kono N."/>
            <person name="Nakamura H."/>
            <person name="Mori M."/>
            <person name="Yoshida Y."/>
            <person name="Ohtoshi R."/>
            <person name="Malay A.D."/>
            <person name="Moran D.A.P."/>
            <person name="Tomita M."/>
            <person name="Numata K."/>
            <person name="Arakawa K."/>
        </authorList>
    </citation>
    <scope>NUCLEOTIDE SEQUENCE</scope>
</reference>
<evidence type="ECO:0000256" key="1">
    <source>
        <dbReference type="SAM" id="Phobius"/>
    </source>
</evidence>
<accession>A0A8X6G4B1</accession>
<name>A0A8X6G4B1_TRICU</name>
<keyword evidence="3" id="KW-1185">Reference proteome</keyword>
<dbReference type="AlphaFoldDB" id="A0A8X6G4B1"/>
<evidence type="ECO:0000313" key="3">
    <source>
        <dbReference type="Proteomes" id="UP000887116"/>
    </source>
</evidence>